<organism evidence="3">
    <name type="scientific">Salmonella enterica</name>
    <name type="common">Salmonella choleraesuis</name>
    <dbReference type="NCBI Taxonomy" id="28901"/>
    <lineage>
        <taxon>Bacteria</taxon>
        <taxon>Pseudomonadati</taxon>
        <taxon>Pseudomonadota</taxon>
        <taxon>Gammaproteobacteria</taxon>
        <taxon>Enterobacterales</taxon>
        <taxon>Enterobacteriaceae</taxon>
        <taxon>Salmonella</taxon>
    </lineage>
</organism>
<accession>A0A743PGW3</accession>
<name>A0A743PGW3_SALER</name>
<dbReference type="SUPFAM" id="SSF47413">
    <property type="entry name" value="lambda repressor-like DNA-binding domains"/>
    <property type="match status" value="1"/>
</dbReference>
<evidence type="ECO:0000256" key="1">
    <source>
        <dbReference type="SAM" id="MobiDB-lite"/>
    </source>
</evidence>
<evidence type="ECO:0000259" key="2">
    <source>
        <dbReference type="PROSITE" id="PS50943"/>
    </source>
</evidence>
<gene>
    <name evidence="3" type="ORF">G9F27_004950</name>
</gene>
<dbReference type="AlphaFoldDB" id="A0A743PGW3"/>
<dbReference type="Gene3D" id="1.10.260.40">
    <property type="entry name" value="lambda repressor-like DNA-binding domains"/>
    <property type="match status" value="1"/>
</dbReference>
<reference evidence="3" key="2">
    <citation type="submission" date="2020-02" db="EMBL/GenBank/DDBJ databases">
        <authorList>
            <consortium name="NCBI Pathogen Detection Project"/>
        </authorList>
    </citation>
    <scope>NUCLEOTIDE SEQUENCE</scope>
    <source>
        <strain evidence="3">MA.CK_00/00001968</strain>
    </source>
</reference>
<dbReference type="InterPro" id="IPR001387">
    <property type="entry name" value="Cro/C1-type_HTH"/>
</dbReference>
<dbReference type="PROSITE" id="PS50943">
    <property type="entry name" value="HTH_CROC1"/>
    <property type="match status" value="1"/>
</dbReference>
<dbReference type="GO" id="GO:0003677">
    <property type="term" value="F:DNA binding"/>
    <property type="evidence" value="ECO:0007669"/>
    <property type="project" value="InterPro"/>
</dbReference>
<sequence>MLIHEKLKAMRNAEGLTQNDVCQLLDFSISTLKKYETGVIEPGASALMKYTRHPRFKKYAYWLTTDETMPEVGHISPPLSLDGSETPTDAQESIRTIQKSHR</sequence>
<dbReference type="SMART" id="SM00530">
    <property type="entry name" value="HTH_XRE"/>
    <property type="match status" value="1"/>
</dbReference>
<feature type="region of interest" description="Disordered" evidence="1">
    <location>
        <begin position="73"/>
        <end position="102"/>
    </location>
</feature>
<dbReference type="Pfam" id="PF13560">
    <property type="entry name" value="HTH_31"/>
    <property type="match status" value="1"/>
</dbReference>
<reference evidence="3" key="1">
    <citation type="journal article" date="2018" name="Genome Biol.">
        <title>SKESA: strategic k-mer extension for scrupulous assemblies.</title>
        <authorList>
            <person name="Souvorov A."/>
            <person name="Agarwala R."/>
            <person name="Lipman D.J."/>
        </authorList>
    </citation>
    <scope>NUCLEOTIDE SEQUENCE</scope>
    <source>
        <strain evidence="3">MA.CK_00/00001968</strain>
    </source>
</reference>
<protein>
    <submittedName>
        <fullName evidence="3">Helix-turn-helix transcriptional regulator</fullName>
    </submittedName>
</protein>
<dbReference type="CDD" id="cd00093">
    <property type="entry name" value="HTH_XRE"/>
    <property type="match status" value="1"/>
</dbReference>
<comment type="caution">
    <text evidence="3">The sequence shown here is derived from an EMBL/GenBank/DDBJ whole genome shotgun (WGS) entry which is preliminary data.</text>
</comment>
<dbReference type="EMBL" id="DAAUQX010000070">
    <property type="protein sequence ID" value="HAF2130648.1"/>
    <property type="molecule type" value="Genomic_DNA"/>
</dbReference>
<evidence type="ECO:0000313" key="3">
    <source>
        <dbReference type="EMBL" id="HAF2130648.1"/>
    </source>
</evidence>
<feature type="compositionally biased region" description="Polar residues" evidence="1">
    <location>
        <begin position="83"/>
        <end position="102"/>
    </location>
</feature>
<dbReference type="InterPro" id="IPR010982">
    <property type="entry name" value="Lambda_DNA-bd_dom_sf"/>
</dbReference>
<proteinExistence type="predicted"/>
<feature type="domain" description="HTH cro/C1-type" evidence="2">
    <location>
        <begin position="7"/>
        <end position="62"/>
    </location>
</feature>